<proteinExistence type="predicted"/>
<geneLocation type="mitochondrion" evidence="2"/>
<protein>
    <submittedName>
        <fullName evidence="2">ATP synthase F0 subunit 8</fullName>
    </submittedName>
</protein>
<evidence type="ECO:0000313" key="2">
    <source>
        <dbReference type="EMBL" id="AVT44060.1"/>
    </source>
</evidence>
<keyword evidence="2" id="KW-0496">Mitochondrion</keyword>
<dbReference type="EMBL" id="MF795597">
    <property type="protein sequence ID" value="AVT44060.1"/>
    <property type="molecule type" value="Genomic_DNA"/>
</dbReference>
<evidence type="ECO:0000256" key="1">
    <source>
        <dbReference type="SAM" id="Phobius"/>
    </source>
</evidence>
<accession>A0A2R4FZR4</accession>
<organism evidence="2">
    <name type="scientific">Podagrion sp. JY-2018</name>
    <dbReference type="NCBI Taxonomy" id="2109700"/>
    <lineage>
        <taxon>Eukaryota</taxon>
        <taxon>Metazoa</taxon>
        <taxon>Ecdysozoa</taxon>
        <taxon>Arthropoda</taxon>
        <taxon>Hexapoda</taxon>
        <taxon>Insecta</taxon>
        <taxon>Pterygota</taxon>
        <taxon>Neoptera</taxon>
        <taxon>Endopterygota</taxon>
        <taxon>Hymenoptera</taxon>
        <taxon>Apocrita</taxon>
        <taxon>Proctotrupomorpha</taxon>
        <taxon>Chalcidoidea</taxon>
        <taxon>Torymidae</taxon>
        <taxon>Podagrioninae</taxon>
        <taxon>Podagrion</taxon>
    </lineage>
</organism>
<dbReference type="AlphaFoldDB" id="A0A2R4FZR4"/>
<feature type="transmembrane region" description="Helical" evidence="1">
    <location>
        <begin position="7"/>
        <end position="31"/>
    </location>
</feature>
<reference evidence="2" key="1">
    <citation type="journal article" date="2018" name="Genomics">
        <title>The rearranged mitochondrial genome of Podagrion sp. (hymenoptera: Torymidae), a parasitoid wasp of mantis.</title>
        <authorList>
            <person name="Yang J."/>
            <person name="Liu H.X."/>
            <person name="Li Y.X."/>
            <person name="Wei Z.M."/>
        </authorList>
    </citation>
    <scope>NUCLEOTIDE SEQUENCE</scope>
</reference>
<keyword evidence="1" id="KW-0812">Transmembrane</keyword>
<keyword evidence="1" id="KW-1133">Transmembrane helix</keyword>
<keyword evidence="1" id="KW-0472">Membrane</keyword>
<name>A0A2R4FZR4_9HYME</name>
<gene>
    <name evidence="2" type="primary">ATP8</name>
</gene>
<sequence>MPQMMPLMWFFLFMYFTIIYLMFIVMIYYFLTNFKKNGVNLMETGNKNINFMFKW</sequence>